<keyword evidence="4 6" id="KW-0472">Membrane</keyword>
<accession>A0AAV4BIE7</accession>
<keyword evidence="8" id="KW-0675">Receptor</keyword>
<sequence>MDLEDAIASASNRTSNSPDGQDDLGSGHSYFGTYLVVKGDFTNNKLMAPVSHIFFNTTANWVLILICLERFIAVRYPLKKAYLFTKRRSFMGAAILVLVMFTVTMTSLGVVRHRVKKKSICSTRLRFEWFYKHIWTYLNLALHLILPFFLIAILSAFIIYGLQKSRKHRMSLIRKSESHPEFGEMTNILKDGAGRSNSGSESNPQNSRPPSSSYGNPQDSRPPSSNYGNPQNSRPSSSSYGNPQDSRPPSSSYIYQQNSRPPSGSYSNPRYSHSSSTPITPTALHNKKMLDDTARVERTITLMLIVAAVIFLVLSLPQCLLHLVSAFHTKPADHTVQKAQWRLYHMIAFLLLDSSHAINFFLYFFTAKRFRTQLYCLLTDTALCCSGRITQKGRSVVVPCSYNMDSRTSSKCAIFASTHSTASTEDILNEKRKSKINFPPGLRENGNAVKPDQKKIKRLSREEQKEKEKE</sequence>
<feature type="compositionally biased region" description="Low complexity" evidence="5">
    <location>
        <begin position="263"/>
        <end position="276"/>
    </location>
</feature>
<keyword evidence="9" id="KW-1185">Reference proteome</keyword>
<evidence type="ECO:0000256" key="1">
    <source>
        <dbReference type="ARBA" id="ARBA00004370"/>
    </source>
</evidence>
<comment type="caution">
    <text evidence="8">The sequence shown here is derived from an EMBL/GenBank/DDBJ whole genome shotgun (WGS) entry which is preliminary data.</text>
</comment>
<dbReference type="PROSITE" id="PS50262">
    <property type="entry name" value="G_PROTEIN_RECEP_F1_2"/>
    <property type="match status" value="1"/>
</dbReference>
<feature type="transmembrane region" description="Helical" evidence="6">
    <location>
        <begin position="343"/>
        <end position="365"/>
    </location>
</feature>
<feature type="region of interest" description="Disordered" evidence="5">
    <location>
        <begin position="188"/>
        <end position="284"/>
    </location>
</feature>
<dbReference type="EMBL" id="BLXT01005154">
    <property type="protein sequence ID" value="GFO20211.1"/>
    <property type="molecule type" value="Genomic_DNA"/>
</dbReference>
<dbReference type="Gene3D" id="1.20.1070.10">
    <property type="entry name" value="Rhodopsin 7-helix transmembrane proteins"/>
    <property type="match status" value="1"/>
</dbReference>
<comment type="subcellular location">
    <subcellularLocation>
        <location evidence="1">Membrane</location>
    </subcellularLocation>
</comment>
<evidence type="ECO:0000259" key="7">
    <source>
        <dbReference type="PROSITE" id="PS50262"/>
    </source>
</evidence>
<keyword evidence="2 6" id="KW-0812">Transmembrane</keyword>
<dbReference type="GO" id="GO:0004930">
    <property type="term" value="F:G protein-coupled receptor activity"/>
    <property type="evidence" value="ECO:0007669"/>
    <property type="project" value="InterPro"/>
</dbReference>
<reference evidence="8 9" key="1">
    <citation type="journal article" date="2021" name="Elife">
        <title>Chloroplast acquisition without the gene transfer in kleptoplastic sea slugs, Plakobranchus ocellatus.</title>
        <authorList>
            <person name="Maeda T."/>
            <person name="Takahashi S."/>
            <person name="Yoshida T."/>
            <person name="Shimamura S."/>
            <person name="Takaki Y."/>
            <person name="Nagai Y."/>
            <person name="Toyoda A."/>
            <person name="Suzuki Y."/>
            <person name="Arimoto A."/>
            <person name="Ishii H."/>
            <person name="Satoh N."/>
            <person name="Nishiyama T."/>
            <person name="Hasebe M."/>
            <person name="Maruyama T."/>
            <person name="Minagawa J."/>
            <person name="Obokata J."/>
            <person name="Shigenobu S."/>
        </authorList>
    </citation>
    <scope>NUCLEOTIDE SEQUENCE [LARGE SCALE GENOMIC DNA]</scope>
</reference>
<dbReference type="GO" id="GO:0016020">
    <property type="term" value="C:membrane"/>
    <property type="evidence" value="ECO:0007669"/>
    <property type="project" value="UniProtKB-SubCell"/>
</dbReference>
<gene>
    <name evidence="8" type="ORF">PoB_004671600</name>
</gene>
<dbReference type="AlphaFoldDB" id="A0AAV4BIE7"/>
<proteinExistence type="predicted"/>
<feature type="region of interest" description="Disordered" evidence="5">
    <location>
        <begin position="436"/>
        <end position="470"/>
    </location>
</feature>
<evidence type="ECO:0000256" key="2">
    <source>
        <dbReference type="ARBA" id="ARBA00022692"/>
    </source>
</evidence>
<dbReference type="Pfam" id="PF00001">
    <property type="entry name" value="7tm_1"/>
    <property type="match status" value="1"/>
</dbReference>
<evidence type="ECO:0000256" key="3">
    <source>
        <dbReference type="ARBA" id="ARBA00022989"/>
    </source>
</evidence>
<evidence type="ECO:0000313" key="9">
    <source>
        <dbReference type="Proteomes" id="UP000735302"/>
    </source>
</evidence>
<dbReference type="PANTHER" id="PTHR46641:SF2">
    <property type="entry name" value="FMRFAMIDE RECEPTOR"/>
    <property type="match status" value="1"/>
</dbReference>
<evidence type="ECO:0000313" key="8">
    <source>
        <dbReference type="EMBL" id="GFO20211.1"/>
    </source>
</evidence>
<feature type="compositionally biased region" description="Basic and acidic residues" evidence="5">
    <location>
        <begin position="451"/>
        <end position="470"/>
    </location>
</feature>
<protein>
    <submittedName>
        <fullName evidence="8">Thyrotropin-releasing hormone receptor</fullName>
    </submittedName>
</protein>
<dbReference type="PROSITE" id="PS00237">
    <property type="entry name" value="G_PROTEIN_RECEP_F1_1"/>
    <property type="match status" value="1"/>
</dbReference>
<dbReference type="PANTHER" id="PTHR46641">
    <property type="entry name" value="FMRFAMIDE RECEPTOR-RELATED"/>
    <property type="match status" value="1"/>
</dbReference>
<evidence type="ECO:0000256" key="6">
    <source>
        <dbReference type="SAM" id="Phobius"/>
    </source>
</evidence>
<feature type="transmembrane region" description="Helical" evidence="6">
    <location>
        <begin position="46"/>
        <end position="68"/>
    </location>
</feature>
<name>A0AAV4BIE7_9GAST</name>
<feature type="compositionally biased region" description="Polar residues" evidence="5">
    <location>
        <begin position="214"/>
        <end position="262"/>
    </location>
</feature>
<evidence type="ECO:0000256" key="4">
    <source>
        <dbReference type="ARBA" id="ARBA00023136"/>
    </source>
</evidence>
<evidence type="ECO:0000256" key="5">
    <source>
        <dbReference type="SAM" id="MobiDB-lite"/>
    </source>
</evidence>
<dbReference type="InterPro" id="IPR052954">
    <property type="entry name" value="GPCR-Ligand_Int"/>
</dbReference>
<dbReference type="InterPro" id="IPR000276">
    <property type="entry name" value="GPCR_Rhodpsn"/>
</dbReference>
<feature type="domain" description="G-protein coupled receptors family 1 profile" evidence="7">
    <location>
        <begin position="54"/>
        <end position="363"/>
    </location>
</feature>
<organism evidence="8 9">
    <name type="scientific">Plakobranchus ocellatus</name>
    <dbReference type="NCBI Taxonomy" id="259542"/>
    <lineage>
        <taxon>Eukaryota</taxon>
        <taxon>Metazoa</taxon>
        <taxon>Spiralia</taxon>
        <taxon>Lophotrochozoa</taxon>
        <taxon>Mollusca</taxon>
        <taxon>Gastropoda</taxon>
        <taxon>Heterobranchia</taxon>
        <taxon>Euthyneura</taxon>
        <taxon>Panpulmonata</taxon>
        <taxon>Sacoglossa</taxon>
        <taxon>Placobranchoidea</taxon>
        <taxon>Plakobranchidae</taxon>
        <taxon>Plakobranchus</taxon>
    </lineage>
</organism>
<keyword evidence="3 6" id="KW-1133">Transmembrane helix</keyword>
<feature type="compositionally biased region" description="Low complexity" evidence="5">
    <location>
        <begin position="200"/>
        <end position="213"/>
    </location>
</feature>
<feature type="transmembrane region" description="Helical" evidence="6">
    <location>
        <begin position="134"/>
        <end position="162"/>
    </location>
</feature>
<feature type="transmembrane region" description="Helical" evidence="6">
    <location>
        <begin position="299"/>
        <end position="323"/>
    </location>
</feature>
<dbReference type="InterPro" id="IPR017452">
    <property type="entry name" value="GPCR_Rhodpsn_7TM"/>
</dbReference>
<dbReference type="SUPFAM" id="SSF81321">
    <property type="entry name" value="Family A G protein-coupled receptor-like"/>
    <property type="match status" value="1"/>
</dbReference>
<dbReference type="Proteomes" id="UP000735302">
    <property type="component" value="Unassembled WGS sequence"/>
</dbReference>
<feature type="transmembrane region" description="Helical" evidence="6">
    <location>
        <begin position="89"/>
        <end position="110"/>
    </location>
</feature>